<dbReference type="EMBL" id="JAGSOJ010000001">
    <property type="protein sequence ID" value="MCM1988412.1"/>
    <property type="molecule type" value="Genomic_DNA"/>
</dbReference>
<proteinExistence type="predicted"/>
<reference evidence="1" key="2">
    <citation type="submission" date="2021-04" db="EMBL/GenBank/DDBJ databases">
        <authorList>
            <person name="Dong X."/>
        </authorList>
    </citation>
    <scope>NUCLEOTIDE SEQUENCE</scope>
    <source>
        <strain evidence="1">ZWT</strain>
    </source>
</reference>
<reference evidence="1" key="1">
    <citation type="journal article" date="2021" name="mSystems">
        <title>Bacteria and Archaea Synergistically Convert Glycine Betaine to Biogenic Methane in the Formosa Cold Seep of the South China Sea.</title>
        <authorList>
            <person name="Li L."/>
            <person name="Zhang W."/>
            <person name="Zhang S."/>
            <person name="Song L."/>
            <person name="Sun Q."/>
            <person name="Zhang H."/>
            <person name="Xiang H."/>
            <person name="Dong X."/>
        </authorList>
    </citation>
    <scope>NUCLEOTIDE SEQUENCE</scope>
    <source>
        <strain evidence="1">ZWT</strain>
    </source>
</reference>
<keyword evidence="2" id="KW-1185">Reference proteome</keyword>
<evidence type="ECO:0000313" key="2">
    <source>
        <dbReference type="Proteomes" id="UP001056429"/>
    </source>
</evidence>
<dbReference type="RefSeq" id="WP_250857281.1">
    <property type="nucleotide sequence ID" value="NZ_JAGSOJ010000001.1"/>
</dbReference>
<dbReference type="AlphaFoldDB" id="A0A9J6NWI5"/>
<comment type="caution">
    <text evidence="1">The sequence shown here is derived from an EMBL/GenBank/DDBJ whole genome shotgun (WGS) entry which is preliminary data.</text>
</comment>
<sequence>MKIKKIEVITVGKVHKKLYKYLIYVVFFIFNDKRKHITKAIKLLKTPIYNKGAINPNTRLLEIRDINLWQFSSLDFNVNFSVEEKFNNINIVKKL</sequence>
<evidence type="ECO:0000313" key="1">
    <source>
        <dbReference type="EMBL" id="MCM1988412.1"/>
    </source>
</evidence>
<accession>A0A9J6NWI5</accession>
<dbReference type="Proteomes" id="UP001056429">
    <property type="component" value="Unassembled WGS sequence"/>
</dbReference>
<organism evidence="1 2">
    <name type="scientific">Oceanirhabdus seepicola</name>
    <dbReference type="NCBI Taxonomy" id="2828781"/>
    <lineage>
        <taxon>Bacteria</taxon>
        <taxon>Bacillati</taxon>
        <taxon>Bacillota</taxon>
        <taxon>Clostridia</taxon>
        <taxon>Eubacteriales</taxon>
        <taxon>Clostridiaceae</taxon>
        <taxon>Oceanirhabdus</taxon>
    </lineage>
</organism>
<name>A0A9J6NWI5_9CLOT</name>
<protein>
    <submittedName>
        <fullName evidence="1">Uncharacterized protein</fullName>
    </submittedName>
</protein>
<gene>
    <name evidence="1" type="ORF">KDK92_01560</name>
</gene>